<proteinExistence type="predicted"/>
<evidence type="ECO:0000313" key="2">
    <source>
        <dbReference type="EMBL" id="WMD23071.1"/>
    </source>
</evidence>
<keyword evidence="1" id="KW-0812">Transmembrane</keyword>
<gene>
    <name evidence="2" type="ORF">RAS12_12055</name>
</gene>
<keyword evidence="1" id="KW-0472">Membrane</keyword>
<keyword evidence="1" id="KW-1133">Transmembrane helix</keyword>
<keyword evidence="3" id="KW-1185">Reference proteome</keyword>
<name>A0ABY9M7V0_9BURK</name>
<reference evidence="2 3" key="1">
    <citation type="submission" date="2023-08" db="EMBL/GenBank/DDBJ databases">
        <title>Achromobacter seleniivolatilans sp. nov., isolated from seleniferous soil.</title>
        <authorList>
            <person name="Zhang S."/>
            <person name="Li K."/>
            <person name="Peng J."/>
            <person name="Zhao Q."/>
            <person name="Wang H."/>
            <person name="Guo Y."/>
        </authorList>
    </citation>
    <scope>NUCLEOTIDE SEQUENCE [LARGE SCALE GENOMIC DNA]</scope>
    <source>
        <strain evidence="2 3">R39</strain>
    </source>
</reference>
<dbReference type="RefSeq" id="WP_306948695.1">
    <property type="nucleotide sequence ID" value="NZ_CP132976.1"/>
</dbReference>
<feature type="transmembrane region" description="Helical" evidence="1">
    <location>
        <begin position="43"/>
        <end position="66"/>
    </location>
</feature>
<dbReference type="EMBL" id="CP132976">
    <property type="protein sequence ID" value="WMD23071.1"/>
    <property type="molecule type" value="Genomic_DNA"/>
</dbReference>
<protein>
    <submittedName>
        <fullName evidence="2">Uncharacterized protein</fullName>
    </submittedName>
</protein>
<accession>A0ABY9M7V0</accession>
<sequence length="220" mass="23760">MKSLCEGNGRNQLSSGLVKFIINFQGLRGMSLTSRKFTGTQPVLSFLVASSLTFGAFFSATVLAGAQGPADAAAVRFIHADASQTGPALKAWTREQTREAAAEAEAVIRRAAFRVRAALNGNDAAFFMGAGDQYVQQEWPLFTAQEVPYVFGVQAYDLKNSWVPSYSTCEGAGKALGDWYHFFRTGLHNGYALADLKATGAAEEVERELWTNLAACQQAL</sequence>
<evidence type="ECO:0000256" key="1">
    <source>
        <dbReference type="SAM" id="Phobius"/>
    </source>
</evidence>
<dbReference type="Proteomes" id="UP001234798">
    <property type="component" value="Chromosome"/>
</dbReference>
<evidence type="ECO:0000313" key="3">
    <source>
        <dbReference type="Proteomes" id="UP001234798"/>
    </source>
</evidence>
<organism evidence="2 3">
    <name type="scientific">Achromobacter seleniivolatilans</name>
    <dbReference type="NCBI Taxonomy" id="3047478"/>
    <lineage>
        <taxon>Bacteria</taxon>
        <taxon>Pseudomonadati</taxon>
        <taxon>Pseudomonadota</taxon>
        <taxon>Betaproteobacteria</taxon>
        <taxon>Burkholderiales</taxon>
        <taxon>Alcaligenaceae</taxon>
        <taxon>Achromobacter</taxon>
    </lineage>
</organism>